<evidence type="ECO:0000313" key="3">
    <source>
        <dbReference type="Proteomes" id="UP000188159"/>
    </source>
</evidence>
<dbReference type="InterPro" id="IPR035451">
    <property type="entry name" value="Ada-like_dom_sf"/>
</dbReference>
<evidence type="ECO:0008006" key="4">
    <source>
        <dbReference type="Google" id="ProtNLM"/>
    </source>
</evidence>
<reference evidence="2 3" key="1">
    <citation type="journal article" date="2016" name="Sci. Rep.">
        <title>Accelerated dysbiosis of gut microbiota during aggravation of DSS-induced colitis by a butyrate-producing bacterium.</title>
        <authorList>
            <person name="Zhang Q."/>
            <person name="Wu Y."/>
            <person name="Wang J."/>
            <person name="Wu G."/>
            <person name="Long W."/>
            <person name="Xue Z."/>
            <person name="Wang L."/>
            <person name="Zhang X."/>
            <person name="Pang X."/>
            <person name="Zhao Y."/>
            <person name="Zhao L."/>
            <person name="Zhang C."/>
        </authorList>
    </citation>
    <scope>NUCLEOTIDE SEQUENCE [LARGE SCALE GENOMIC DNA]</scope>
    <source>
        <strain evidence="2 3">BPB5</strain>
    </source>
</reference>
<organism evidence="2 3">
    <name type="scientific">Anaerostipes hadrus</name>
    <dbReference type="NCBI Taxonomy" id="649756"/>
    <lineage>
        <taxon>Bacteria</taxon>
        <taxon>Bacillati</taxon>
        <taxon>Bacillota</taxon>
        <taxon>Clostridia</taxon>
        <taxon>Lachnospirales</taxon>
        <taxon>Lachnospiraceae</taxon>
        <taxon>Anaerostipes</taxon>
    </lineage>
</organism>
<dbReference type="RefSeq" id="WP_077325532.1">
    <property type="nucleotide sequence ID" value="NZ_CP012098.1"/>
</dbReference>
<gene>
    <name evidence="2" type="ORF">DO83_02715</name>
</gene>
<accession>A0A1Q2C4I3</accession>
<dbReference type="SUPFAM" id="SSF57884">
    <property type="entry name" value="Ada DNA repair protein, N-terminal domain (N-Ada 10)"/>
    <property type="match status" value="1"/>
</dbReference>
<evidence type="ECO:0000313" key="2">
    <source>
        <dbReference type="EMBL" id="AQP38615.1"/>
    </source>
</evidence>
<feature type="coiled-coil region" evidence="1">
    <location>
        <begin position="3"/>
        <end position="30"/>
    </location>
</feature>
<proteinExistence type="predicted"/>
<keyword evidence="1" id="KW-0175">Coiled coil</keyword>
<dbReference type="InterPro" id="IPR011664">
    <property type="entry name" value="Abi_system_AbiD/AbiF-like"/>
</dbReference>
<name>A0A1Q2C4I3_ANAHA</name>
<dbReference type="Pfam" id="PF07751">
    <property type="entry name" value="Abi_2"/>
    <property type="match status" value="1"/>
</dbReference>
<sequence>MDNTNNEILYSSVEEQIEKLKQQNLIIEDEDFAKKYLEIFGYFNLIKGYRSPYIFTDASGLHYRSGITFNQILSLYMFDKNLRNAVIASMLDLEEHIKASAADVVAQSFGTHQDDYLNIRNYRDKRRRNRKFSLRNTLITIQKALNSDKTPVSHYREVHGIIPPWILFKNLYFSTIINFINFFKPHEKEQMVYHLYDVDSTDLSVDNLKLIMMDTLFVCLDYRNLAAHGGRIYNYRSDCNVRLENFSTDVSEDTLPKGFNQLIYILSCLKYRKPLDDLSKALNYEVNRHCSAFPEDATYLGQILNIDIKSENVVWITGTSDKFHYTPYCSGIKHPLQISEQKAIANGYIPCKRCCKETD</sequence>
<evidence type="ECO:0000256" key="1">
    <source>
        <dbReference type="SAM" id="Coils"/>
    </source>
</evidence>
<dbReference type="Proteomes" id="UP000188159">
    <property type="component" value="Chromosome"/>
</dbReference>
<protein>
    <recommendedName>
        <fullName evidence="4">Abortive infection bacteriophage resistance protein</fullName>
    </recommendedName>
</protein>
<dbReference type="EMBL" id="CP012098">
    <property type="protein sequence ID" value="AQP38615.1"/>
    <property type="molecule type" value="Genomic_DNA"/>
</dbReference>
<dbReference type="AlphaFoldDB" id="A0A1Q2C4I3"/>